<evidence type="ECO:0000256" key="1">
    <source>
        <dbReference type="SAM" id="Phobius"/>
    </source>
</evidence>
<dbReference type="EMBL" id="LBHC01000002">
    <property type="protein sequence ID" value="KLE31713.1"/>
    <property type="molecule type" value="Genomic_DNA"/>
</dbReference>
<dbReference type="PATRIC" id="fig|502682.8.peg.1915"/>
<keyword evidence="1" id="KW-1133">Transmembrane helix</keyword>
<name>A0A0G9MQY0_9SPHN</name>
<accession>A0A0G9MQY0</accession>
<evidence type="ECO:0008006" key="4">
    <source>
        <dbReference type="Google" id="ProtNLM"/>
    </source>
</evidence>
<evidence type="ECO:0000313" key="3">
    <source>
        <dbReference type="Proteomes" id="UP000053070"/>
    </source>
</evidence>
<keyword evidence="1" id="KW-0472">Membrane</keyword>
<feature type="transmembrane region" description="Helical" evidence="1">
    <location>
        <begin position="7"/>
        <end position="26"/>
    </location>
</feature>
<keyword evidence="3" id="KW-1185">Reference proteome</keyword>
<gene>
    <name evidence="2" type="ORF">AAW01_09385</name>
</gene>
<comment type="caution">
    <text evidence="2">The sequence shown here is derived from an EMBL/GenBank/DDBJ whole genome shotgun (WGS) entry which is preliminary data.</text>
</comment>
<protein>
    <recommendedName>
        <fullName evidence="4">DUF2939 domain-containing protein</fullName>
    </recommendedName>
</protein>
<reference evidence="2 3" key="1">
    <citation type="submission" date="2015-04" db="EMBL/GenBank/DDBJ databases">
        <title>The draft genome sequence of Erythrobacr gangjinensis K7-2.</title>
        <authorList>
            <person name="Zhuang L."/>
            <person name="Liu Y."/>
            <person name="Shao Z."/>
        </authorList>
    </citation>
    <scope>NUCLEOTIDE SEQUENCE [LARGE SCALE GENOMIC DNA]</scope>
    <source>
        <strain evidence="2 3">K7-2</strain>
    </source>
</reference>
<evidence type="ECO:0000313" key="2">
    <source>
        <dbReference type="EMBL" id="KLE31713.1"/>
    </source>
</evidence>
<dbReference type="Proteomes" id="UP000053070">
    <property type="component" value="Unassembled WGS sequence"/>
</dbReference>
<sequence>MRFARSLSIAAVVFGPALFFVGWYFLSPRYAISQLSDWNTTSQELTAFYDRDKVRSSFEQQMLPQFETYPLPLTKHVVLDAMTDPNAIRAFVVEPYGDWQFAAALGLPDELNSEDSTGVMPRLMETTENWEFERIGIDEFIASPSDRDDQKGNSYRFERDGLRWRLVSIKLTTKIR</sequence>
<dbReference type="AlphaFoldDB" id="A0A0G9MQY0"/>
<keyword evidence="1" id="KW-0812">Transmembrane</keyword>
<organism evidence="2 3">
    <name type="scientific">Aurantiacibacter gangjinensis</name>
    <dbReference type="NCBI Taxonomy" id="502682"/>
    <lineage>
        <taxon>Bacteria</taxon>
        <taxon>Pseudomonadati</taxon>
        <taxon>Pseudomonadota</taxon>
        <taxon>Alphaproteobacteria</taxon>
        <taxon>Sphingomonadales</taxon>
        <taxon>Erythrobacteraceae</taxon>
        <taxon>Aurantiacibacter</taxon>
    </lineage>
</organism>
<proteinExistence type="predicted"/>